<comment type="caution">
    <text evidence="2">The sequence shown here is derived from an EMBL/GenBank/DDBJ whole genome shotgun (WGS) entry which is preliminary data.</text>
</comment>
<proteinExistence type="predicted"/>
<organism evidence="2 3">
    <name type="scientific">Limimaricola litoreus</name>
    <dbReference type="NCBI Taxonomy" id="2955316"/>
    <lineage>
        <taxon>Bacteria</taxon>
        <taxon>Pseudomonadati</taxon>
        <taxon>Pseudomonadota</taxon>
        <taxon>Alphaproteobacteria</taxon>
        <taxon>Rhodobacterales</taxon>
        <taxon>Paracoccaceae</taxon>
        <taxon>Limimaricola</taxon>
    </lineage>
</organism>
<gene>
    <name evidence="2" type="ORF">NHG85_14625</name>
</gene>
<accession>A0A9X2FQ82</accession>
<feature type="region of interest" description="Disordered" evidence="1">
    <location>
        <begin position="34"/>
        <end position="75"/>
    </location>
</feature>
<sequence length="209" mass="21385">MKSMILIVSLPLASLVGGYAAGMYLVPAGASQAGEAATPETDPPQNGAEIHAAPGIPPAPVDPDGGADAVKAGKDGAQTETAQLLQIGRLTVPVLKPRSITYVVADIALALPEADLVAQVEESPETLMRMRDAVLASLSEAAASPAMAGPAIDTDALSARVLADLKAIGMPVDEVLFPNLFKQDVARQDIPQPQQQAAATPAPAERLTN</sequence>
<protein>
    <recommendedName>
        <fullName evidence="4">Flagellar basal body-associated protein FliL</fullName>
    </recommendedName>
</protein>
<evidence type="ECO:0000313" key="3">
    <source>
        <dbReference type="Proteomes" id="UP001139477"/>
    </source>
</evidence>
<dbReference type="Proteomes" id="UP001139477">
    <property type="component" value="Unassembled WGS sequence"/>
</dbReference>
<name>A0A9X2FQ82_9RHOB</name>
<reference evidence="2" key="1">
    <citation type="submission" date="2022-06" db="EMBL/GenBank/DDBJ databases">
        <title>Limimaricola sediminis sp. nov., isolated from an intertidal sediment.</title>
        <authorList>
            <person name="Shao X."/>
        </authorList>
    </citation>
    <scope>NUCLEOTIDE SEQUENCE</scope>
    <source>
        <strain evidence="2">ASW11-118</strain>
    </source>
</reference>
<evidence type="ECO:0008006" key="4">
    <source>
        <dbReference type="Google" id="ProtNLM"/>
    </source>
</evidence>
<dbReference type="EMBL" id="JAMYXC010000219">
    <property type="protein sequence ID" value="MCP1169747.1"/>
    <property type="molecule type" value="Genomic_DNA"/>
</dbReference>
<dbReference type="AlphaFoldDB" id="A0A9X2FQ82"/>
<evidence type="ECO:0000256" key="1">
    <source>
        <dbReference type="SAM" id="MobiDB-lite"/>
    </source>
</evidence>
<keyword evidence="3" id="KW-1185">Reference proteome</keyword>
<evidence type="ECO:0000313" key="2">
    <source>
        <dbReference type="EMBL" id="MCP1169747.1"/>
    </source>
</evidence>